<evidence type="ECO:0008006" key="4">
    <source>
        <dbReference type="Google" id="ProtNLM"/>
    </source>
</evidence>
<reference evidence="2 3" key="1">
    <citation type="submission" date="2024-02" db="EMBL/GenBank/DDBJ databases">
        <authorList>
            <person name="Grouzdev D."/>
        </authorList>
    </citation>
    <scope>NUCLEOTIDE SEQUENCE [LARGE SCALE GENOMIC DNA]</scope>
    <source>
        <strain evidence="2 3">9N</strain>
    </source>
</reference>
<feature type="transmembrane region" description="Helical" evidence="1">
    <location>
        <begin position="34"/>
        <end position="53"/>
    </location>
</feature>
<organism evidence="2 3">
    <name type="scientific">Methylocystis borbori</name>
    <dbReference type="NCBI Taxonomy" id="3118750"/>
    <lineage>
        <taxon>Bacteria</taxon>
        <taxon>Pseudomonadati</taxon>
        <taxon>Pseudomonadota</taxon>
        <taxon>Alphaproteobacteria</taxon>
        <taxon>Hyphomicrobiales</taxon>
        <taxon>Methylocystaceae</taxon>
        <taxon>Methylocystis</taxon>
    </lineage>
</organism>
<name>A0ABU7XC40_9HYPH</name>
<feature type="transmembrane region" description="Helical" evidence="1">
    <location>
        <begin position="176"/>
        <end position="204"/>
    </location>
</feature>
<feature type="transmembrane region" description="Helical" evidence="1">
    <location>
        <begin position="6"/>
        <end position="27"/>
    </location>
</feature>
<dbReference type="Proteomes" id="UP001350748">
    <property type="component" value="Unassembled WGS sequence"/>
</dbReference>
<feature type="transmembrane region" description="Helical" evidence="1">
    <location>
        <begin position="394"/>
        <end position="413"/>
    </location>
</feature>
<keyword evidence="1" id="KW-0472">Membrane</keyword>
<comment type="caution">
    <text evidence="2">The sequence shown here is derived from an EMBL/GenBank/DDBJ whole genome shotgun (WGS) entry which is preliminary data.</text>
</comment>
<sequence>MLGGLGPNGLMALLSVIVFGASVILLWRPGESPILLFTFVYPWLQASAAIFHANWLGIPLADYSQVGGDTELAASLTLIGLLCLAAGMRLGAGGWDWRTGEQTRAMALAHPVSDWFKLYFQYALASAAIMIGGSQIAPGLMQVLLGISALRWAFFYLLAYASFLRPAASRQFLYGAFAFELLTSIGGFFSDFKTVFFFLLMALLASQLRPTARASVGIAVVAAMALSLGVVWTAVKNEYRAYVSGGASAQIVAVDASAQWSKLAELAQRLDGAALANGADQLIRRLSYTEFFGVVLERVPQMVPHEDGAIWFDALIRPFTPRMFFPWKTEIDDSMRTYIFTGGLTRPREGTSISLGYVAESYIDFRMFGMMACLALFGYALGRTYKILLSWRRSRGALGMALASAAIFGATFLEASITKTLGGFVGSLLAAWLICRWGVPKWCPWVVDDRA</sequence>
<feature type="transmembrane region" description="Helical" evidence="1">
    <location>
        <begin position="363"/>
        <end position="382"/>
    </location>
</feature>
<feature type="transmembrane region" description="Helical" evidence="1">
    <location>
        <begin position="420"/>
        <end position="439"/>
    </location>
</feature>
<evidence type="ECO:0000256" key="1">
    <source>
        <dbReference type="SAM" id="Phobius"/>
    </source>
</evidence>
<feature type="transmembrane region" description="Helical" evidence="1">
    <location>
        <begin position="216"/>
        <end position="235"/>
    </location>
</feature>
<keyword evidence="3" id="KW-1185">Reference proteome</keyword>
<feature type="transmembrane region" description="Helical" evidence="1">
    <location>
        <begin position="118"/>
        <end position="137"/>
    </location>
</feature>
<evidence type="ECO:0000313" key="3">
    <source>
        <dbReference type="Proteomes" id="UP001350748"/>
    </source>
</evidence>
<keyword evidence="1" id="KW-0812">Transmembrane</keyword>
<dbReference type="EMBL" id="JAZHYN010000001">
    <property type="protein sequence ID" value="MEF3364952.1"/>
    <property type="molecule type" value="Genomic_DNA"/>
</dbReference>
<gene>
    <name evidence="2" type="ORF">V3H18_00225</name>
</gene>
<feature type="transmembrane region" description="Helical" evidence="1">
    <location>
        <begin position="73"/>
        <end position="97"/>
    </location>
</feature>
<keyword evidence="1" id="KW-1133">Transmembrane helix</keyword>
<proteinExistence type="predicted"/>
<feature type="transmembrane region" description="Helical" evidence="1">
    <location>
        <begin position="143"/>
        <end position="164"/>
    </location>
</feature>
<accession>A0ABU7XC40</accession>
<protein>
    <recommendedName>
        <fullName evidence="4">Oligosaccharide repeat unit polymerase</fullName>
    </recommendedName>
</protein>
<evidence type="ECO:0000313" key="2">
    <source>
        <dbReference type="EMBL" id="MEF3364952.1"/>
    </source>
</evidence>
<dbReference type="RefSeq" id="WP_332079832.1">
    <property type="nucleotide sequence ID" value="NZ_JAZHYN010000001.1"/>
</dbReference>